<dbReference type="SUPFAM" id="SSF53244">
    <property type="entry name" value="MurD-like peptide ligases, peptide-binding domain"/>
    <property type="match status" value="1"/>
</dbReference>
<dbReference type="PANTHER" id="PTHR43024">
    <property type="entry name" value="UDP-N-ACETYLMURAMOYL-TRIPEPTIDE--D-ALANYL-D-ALANINE LIGASE"/>
    <property type="match status" value="1"/>
</dbReference>
<evidence type="ECO:0000256" key="5">
    <source>
        <dbReference type="ARBA" id="ARBA00022840"/>
    </source>
</evidence>
<evidence type="ECO:0000259" key="12">
    <source>
        <dbReference type="Pfam" id="PF01225"/>
    </source>
</evidence>
<dbReference type="GO" id="GO:0051301">
    <property type="term" value="P:cell division"/>
    <property type="evidence" value="ECO:0007669"/>
    <property type="project" value="UniProtKB-KW"/>
</dbReference>
<keyword evidence="5 10" id="KW-0067">ATP-binding</keyword>
<evidence type="ECO:0000259" key="14">
    <source>
        <dbReference type="Pfam" id="PF08245"/>
    </source>
</evidence>
<dbReference type="InterPro" id="IPR005863">
    <property type="entry name" value="UDP-N-AcMur_synth"/>
</dbReference>
<gene>
    <name evidence="10" type="primary">murF</name>
    <name evidence="15" type="ORF">SAHL_00460</name>
</gene>
<evidence type="ECO:0000313" key="16">
    <source>
        <dbReference type="Proteomes" id="UP000285123"/>
    </source>
</evidence>
<dbReference type="Proteomes" id="UP000285123">
    <property type="component" value="Unassembled WGS sequence"/>
</dbReference>
<keyword evidence="9 10" id="KW-0961">Cell wall biogenesis/degradation</keyword>
<dbReference type="PANTHER" id="PTHR43024:SF1">
    <property type="entry name" value="UDP-N-ACETYLMURAMOYL-TRIPEPTIDE--D-ALANYL-D-ALANINE LIGASE"/>
    <property type="match status" value="1"/>
</dbReference>
<dbReference type="GO" id="GO:0008766">
    <property type="term" value="F:UDP-N-acetylmuramoylalanyl-D-glutamyl-2,6-diaminopimelate-D-alanyl-D-alanine ligase activity"/>
    <property type="evidence" value="ECO:0007669"/>
    <property type="project" value="RHEA"/>
</dbReference>
<evidence type="ECO:0000256" key="3">
    <source>
        <dbReference type="ARBA" id="ARBA00022618"/>
    </source>
</evidence>
<dbReference type="InterPro" id="IPR000713">
    <property type="entry name" value="Mur_ligase_N"/>
</dbReference>
<keyword evidence="6 10" id="KW-0133">Cell shape</keyword>
<sequence>MNGRLSRLAEVLDADLHGADGDFAGASIDTRRLPRGALFFALAGERVDGHDFVAKAASLGAAAAVVAHRVDARLPQLEVADVAAALTRAGAEARARFDGPVVGVTGSNGKTTVKQMLAAILGAAGPVLATEGNLNNHLGVPLTLMRLDGRVERAVIEMGASAPGEIAELAAIARPSVGVITNAGDAHLEGFGSRDGVARGKSELYAALADDGVAVINADDAYTDYWREVAGSRRVLTFGREAEAADVRAVDVTMDGRGSRFTLVLPGETIAVTLPLAGAHNVSNALAAAAGAHAVGVDGATIARALAGLEAVGGRLAITAGRHGVHLVDDSYNANPGSLAAALGWLAQQPAPRWAVLGDMGELGEHAQAAHRDAGLAAREAGIDRLWATGPQSRLSVEAFGDGGAWFADHDALNAALLEALDGEEVPVTILVKGSRSARMDRVADALRIAPEAKAGAPC</sequence>
<dbReference type="GO" id="GO:0047480">
    <property type="term" value="F:UDP-N-acetylmuramoyl-tripeptide-D-alanyl-D-alanine ligase activity"/>
    <property type="evidence" value="ECO:0007669"/>
    <property type="project" value="UniProtKB-UniRule"/>
</dbReference>
<keyword evidence="7 10" id="KW-0573">Peptidoglycan synthesis</keyword>
<keyword evidence="3 10" id="KW-0132">Cell division</keyword>
<dbReference type="UniPathway" id="UPA00219"/>
<dbReference type="InterPro" id="IPR051046">
    <property type="entry name" value="MurCDEF_CellWall_CoF430Synth"/>
</dbReference>
<dbReference type="InterPro" id="IPR013221">
    <property type="entry name" value="Mur_ligase_cen"/>
</dbReference>
<dbReference type="OrthoDB" id="9801978at2"/>
<evidence type="ECO:0000256" key="7">
    <source>
        <dbReference type="ARBA" id="ARBA00022984"/>
    </source>
</evidence>
<evidence type="ECO:0000256" key="2">
    <source>
        <dbReference type="ARBA" id="ARBA00022598"/>
    </source>
</evidence>
<evidence type="ECO:0000256" key="8">
    <source>
        <dbReference type="ARBA" id="ARBA00023306"/>
    </source>
</evidence>
<feature type="binding site" evidence="10">
    <location>
        <begin position="106"/>
        <end position="112"/>
    </location>
    <ligand>
        <name>ATP</name>
        <dbReference type="ChEBI" id="CHEBI:30616"/>
    </ligand>
</feature>
<keyword evidence="1 10" id="KW-0963">Cytoplasm</keyword>
<organism evidence="15 16">
    <name type="scientific">Salinisphaera orenii YIM 95161</name>
    <dbReference type="NCBI Taxonomy" id="1051139"/>
    <lineage>
        <taxon>Bacteria</taxon>
        <taxon>Pseudomonadati</taxon>
        <taxon>Pseudomonadota</taxon>
        <taxon>Gammaproteobacteria</taxon>
        <taxon>Salinisphaerales</taxon>
        <taxon>Salinisphaeraceae</taxon>
        <taxon>Salinisphaera</taxon>
    </lineage>
</organism>
<dbReference type="GO" id="GO:0005524">
    <property type="term" value="F:ATP binding"/>
    <property type="evidence" value="ECO:0007669"/>
    <property type="project" value="UniProtKB-UniRule"/>
</dbReference>
<dbReference type="SUPFAM" id="SSF53623">
    <property type="entry name" value="MurD-like peptide ligases, catalytic domain"/>
    <property type="match status" value="1"/>
</dbReference>
<evidence type="ECO:0000313" key="15">
    <source>
        <dbReference type="EMBL" id="ROO37662.1"/>
    </source>
</evidence>
<accession>A0A423QBJ1</accession>
<dbReference type="GO" id="GO:0008360">
    <property type="term" value="P:regulation of cell shape"/>
    <property type="evidence" value="ECO:0007669"/>
    <property type="project" value="UniProtKB-KW"/>
</dbReference>
<evidence type="ECO:0000256" key="9">
    <source>
        <dbReference type="ARBA" id="ARBA00023316"/>
    </source>
</evidence>
<dbReference type="InterPro" id="IPR036565">
    <property type="entry name" value="Mur-like_cat_sf"/>
</dbReference>
<keyword evidence="2 10" id="KW-0436">Ligase</keyword>
<evidence type="ECO:0000256" key="11">
    <source>
        <dbReference type="RuleBase" id="RU004136"/>
    </source>
</evidence>
<dbReference type="Pfam" id="PF08245">
    <property type="entry name" value="Mur_ligase_M"/>
    <property type="match status" value="1"/>
</dbReference>
<keyword evidence="4 10" id="KW-0547">Nucleotide-binding</keyword>
<dbReference type="AlphaFoldDB" id="A0A423QBJ1"/>
<evidence type="ECO:0000256" key="6">
    <source>
        <dbReference type="ARBA" id="ARBA00022960"/>
    </source>
</evidence>
<evidence type="ECO:0000256" key="10">
    <source>
        <dbReference type="HAMAP-Rule" id="MF_02019"/>
    </source>
</evidence>
<dbReference type="Pfam" id="PF01225">
    <property type="entry name" value="Mur_ligase"/>
    <property type="match status" value="1"/>
</dbReference>
<evidence type="ECO:0000259" key="13">
    <source>
        <dbReference type="Pfam" id="PF02875"/>
    </source>
</evidence>
<dbReference type="HAMAP" id="MF_02019">
    <property type="entry name" value="MurF"/>
    <property type="match status" value="1"/>
</dbReference>
<comment type="caution">
    <text evidence="15">The sequence shown here is derived from an EMBL/GenBank/DDBJ whole genome shotgun (WGS) entry which is preliminary data.</text>
</comment>
<feature type="domain" description="Mur ligase C-terminal" evidence="13">
    <location>
        <begin position="314"/>
        <end position="436"/>
    </location>
</feature>
<dbReference type="InterPro" id="IPR004101">
    <property type="entry name" value="Mur_ligase_C"/>
</dbReference>
<name>A0A423QBJ1_9GAMM</name>
<dbReference type="EC" id="6.3.2.10" evidence="10 11"/>
<evidence type="ECO:0000256" key="4">
    <source>
        <dbReference type="ARBA" id="ARBA00022741"/>
    </source>
</evidence>
<comment type="pathway">
    <text evidence="10 11">Cell wall biogenesis; peptidoglycan biosynthesis.</text>
</comment>
<comment type="subcellular location">
    <subcellularLocation>
        <location evidence="10 11">Cytoplasm</location>
    </subcellularLocation>
</comment>
<dbReference type="Gene3D" id="3.40.1390.10">
    <property type="entry name" value="MurE/MurF, N-terminal domain"/>
    <property type="match status" value="1"/>
</dbReference>
<keyword evidence="8 10" id="KW-0131">Cell cycle</keyword>
<dbReference type="GO" id="GO:0071555">
    <property type="term" value="P:cell wall organization"/>
    <property type="evidence" value="ECO:0007669"/>
    <property type="project" value="UniProtKB-KW"/>
</dbReference>
<dbReference type="GO" id="GO:0009252">
    <property type="term" value="P:peptidoglycan biosynthetic process"/>
    <property type="evidence" value="ECO:0007669"/>
    <property type="project" value="UniProtKB-UniRule"/>
</dbReference>
<dbReference type="EMBL" id="AYKF01000001">
    <property type="protein sequence ID" value="ROO37662.1"/>
    <property type="molecule type" value="Genomic_DNA"/>
</dbReference>
<feature type="domain" description="Mur ligase N-terminal catalytic" evidence="12">
    <location>
        <begin position="25"/>
        <end position="70"/>
    </location>
</feature>
<dbReference type="Gene3D" id="3.40.1190.10">
    <property type="entry name" value="Mur-like, catalytic domain"/>
    <property type="match status" value="1"/>
</dbReference>
<dbReference type="InterPro" id="IPR035911">
    <property type="entry name" value="MurE/MurF_N"/>
</dbReference>
<dbReference type="NCBIfam" id="TIGR01143">
    <property type="entry name" value="murF"/>
    <property type="match status" value="1"/>
</dbReference>
<reference evidence="15 16" key="1">
    <citation type="submission" date="2013-10" db="EMBL/GenBank/DDBJ databases">
        <title>Salinisphaera halophila YIM 95161 Genome Sequencing.</title>
        <authorList>
            <person name="Lai Q."/>
            <person name="Li C."/>
            <person name="Shao Z."/>
        </authorList>
    </citation>
    <scope>NUCLEOTIDE SEQUENCE [LARGE SCALE GENOMIC DNA]</scope>
    <source>
        <strain evidence="15 16">YIM 95161</strain>
    </source>
</reference>
<feature type="domain" description="Mur ligase central" evidence="14">
    <location>
        <begin position="104"/>
        <end position="290"/>
    </location>
</feature>
<dbReference type="RefSeq" id="WP_123589445.1">
    <property type="nucleotide sequence ID" value="NZ_AYKF01000001.1"/>
</dbReference>
<dbReference type="InterPro" id="IPR036615">
    <property type="entry name" value="Mur_ligase_C_dom_sf"/>
</dbReference>
<comment type="catalytic activity">
    <reaction evidence="10 11">
        <text>D-alanyl-D-alanine + UDP-N-acetyl-alpha-D-muramoyl-L-alanyl-gamma-D-glutamyl-meso-2,6-diaminopimelate + ATP = UDP-N-acetyl-alpha-D-muramoyl-L-alanyl-gamma-D-glutamyl-meso-2,6-diaminopimeloyl-D-alanyl-D-alanine + ADP + phosphate + H(+)</text>
        <dbReference type="Rhea" id="RHEA:28374"/>
        <dbReference type="ChEBI" id="CHEBI:15378"/>
        <dbReference type="ChEBI" id="CHEBI:30616"/>
        <dbReference type="ChEBI" id="CHEBI:43474"/>
        <dbReference type="ChEBI" id="CHEBI:57822"/>
        <dbReference type="ChEBI" id="CHEBI:61386"/>
        <dbReference type="ChEBI" id="CHEBI:83905"/>
        <dbReference type="ChEBI" id="CHEBI:456216"/>
        <dbReference type="EC" id="6.3.2.10"/>
    </reaction>
</comment>
<dbReference type="GO" id="GO:0005737">
    <property type="term" value="C:cytoplasm"/>
    <property type="evidence" value="ECO:0007669"/>
    <property type="project" value="UniProtKB-SubCell"/>
</dbReference>
<comment type="function">
    <text evidence="10 11">Involved in cell wall formation. Catalyzes the final step in the synthesis of UDP-N-acetylmuramoyl-pentapeptide, the precursor of murein.</text>
</comment>
<dbReference type="SUPFAM" id="SSF63418">
    <property type="entry name" value="MurE/MurF N-terminal domain"/>
    <property type="match status" value="1"/>
</dbReference>
<dbReference type="Gene3D" id="3.90.190.20">
    <property type="entry name" value="Mur ligase, C-terminal domain"/>
    <property type="match status" value="1"/>
</dbReference>
<proteinExistence type="inferred from homology"/>
<protein>
    <recommendedName>
        <fullName evidence="10 11">UDP-N-acetylmuramoyl-tripeptide--D-alanyl-D-alanine ligase</fullName>
        <ecNumber evidence="10 11">6.3.2.10</ecNumber>
    </recommendedName>
    <alternativeName>
        <fullName evidence="10">D-alanyl-D-alanine-adding enzyme</fullName>
    </alternativeName>
</protein>
<comment type="similarity">
    <text evidence="10">Belongs to the MurCDEF family. MurF subfamily.</text>
</comment>
<evidence type="ECO:0000256" key="1">
    <source>
        <dbReference type="ARBA" id="ARBA00022490"/>
    </source>
</evidence>
<dbReference type="Pfam" id="PF02875">
    <property type="entry name" value="Mur_ligase_C"/>
    <property type="match status" value="1"/>
</dbReference>